<evidence type="ECO:0000256" key="1">
    <source>
        <dbReference type="ARBA" id="ARBA00001947"/>
    </source>
</evidence>
<evidence type="ECO:0000256" key="12">
    <source>
        <dbReference type="SAM" id="Phobius"/>
    </source>
</evidence>
<gene>
    <name evidence="14" type="ORF">D8M05_03345</name>
</gene>
<dbReference type="RefSeq" id="WP_121128635.1">
    <property type="nucleotide sequence ID" value="NZ_JBHUFK010000023.1"/>
</dbReference>
<evidence type="ECO:0000256" key="11">
    <source>
        <dbReference type="ARBA" id="ARBA00023136"/>
    </source>
</evidence>
<evidence type="ECO:0000313" key="14">
    <source>
        <dbReference type="EMBL" id="RKQ17936.1"/>
    </source>
</evidence>
<dbReference type="OrthoDB" id="166377at2"/>
<comment type="subcellular location">
    <subcellularLocation>
        <location evidence="2">Membrane</location>
        <topology evidence="2">Multi-pass membrane protein</topology>
    </subcellularLocation>
</comment>
<keyword evidence="7" id="KW-0378">Hydrolase</keyword>
<dbReference type="InterPro" id="IPR008915">
    <property type="entry name" value="Peptidase_M50"/>
</dbReference>
<evidence type="ECO:0000256" key="7">
    <source>
        <dbReference type="ARBA" id="ARBA00022801"/>
    </source>
</evidence>
<keyword evidence="4" id="KW-0645">Protease</keyword>
<organism evidence="14 15">
    <name type="scientific">Oceanobacillus bengalensis</name>
    <dbReference type="NCBI Taxonomy" id="1435466"/>
    <lineage>
        <taxon>Bacteria</taxon>
        <taxon>Bacillati</taxon>
        <taxon>Bacillota</taxon>
        <taxon>Bacilli</taxon>
        <taxon>Bacillales</taxon>
        <taxon>Bacillaceae</taxon>
        <taxon>Oceanobacillus</taxon>
    </lineage>
</organism>
<evidence type="ECO:0000313" key="15">
    <source>
        <dbReference type="Proteomes" id="UP000281813"/>
    </source>
</evidence>
<evidence type="ECO:0000256" key="6">
    <source>
        <dbReference type="ARBA" id="ARBA00022723"/>
    </source>
</evidence>
<keyword evidence="8" id="KW-0862">Zinc</keyword>
<dbReference type="Pfam" id="PF02163">
    <property type="entry name" value="Peptidase_M50"/>
    <property type="match status" value="2"/>
</dbReference>
<evidence type="ECO:0000256" key="10">
    <source>
        <dbReference type="ARBA" id="ARBA00023049"/>
    </source>
</evidence>
<comment type="caution">
    <text evidence="14">The sequence shown here is derived from an EMBL/GenBank/DDBJ whole genome shotgun (WGS) entry which is preliminary data.</text>
</comment>
<feature type="transmembrane region" description="Helical" evidence="12">
    <location>
        <begin position="159"/>
        <end position="192"/>
    </location>
</feature>
<reference evidence="14 15" key="1">
    <citation type="journal article" date="2015" name="Antonie Van Leeuwenhoek">
        <title>Oceanobacillus bengalensis sp. nov., a bacterium isolated from seawater of the Bay of Bengal.</title>
        <authorList>
            <person name="Yongchang O."/>
            <person name="Xiang W."/>
            <person name="Wang G."/>
        </authorList>
    </citation>
    <scope>NUCLEOTIDE SEQUENCE [LARGE SCALE GENOMIC DNA]</scope>
    <source>
        <strain evidence="14 15">MCCC 1K00260</strain>
    </source>
</reference>
<dbReference type="AlphaFoldDB" id="A0A494Z7D9"/>
<dbReference type="GO" id="GO:0046872">
    <property type="term" value="F:metal ion binding"/>
    <property type="evidence" value="ECO:0007669"/>
    <property type="project" value="UniProtKB-KW"/>
</dbReference>
<comment type="cofactor">
    <cofactor evidence="1">
        <name>Zn(2+)</name>
        <dbReference type="ChEBI" id="CHEBI:29105"/>
    </cofactor>
</comment>
<evidence type="ECO:0000256" key="5">
    <source>
        <dbReference type="ARBA" id="ARBA00022692"/>
    </source>
</evidence>
<evidence type="ECO:0000256" key="2">
    <source>
        <dbReference type="ARBA" id="ARBA00004141"/>
    </source>
</evidence>
<protein>
    <submittedName>
        <fullName evidence="14">Stage IV sporulation protein FB</fullName>
    </submittedName>
</protein>
<name>A0A494Z7D9_9BACI</name>
<keyword evidence="15" id="KW-1185">Reference proteome</keyword>
<evidence type="ECO:0000256" key="4">
    <source>
        <dbReference type="ARBA" id="ARBA00022670"/>
    </source>
</evidence>
<evidence type="ECO:0000256" key="3">
    <source>
        <dbReference type="ARBA" id="ARBA00007931"/>
    </source>
</evidence>
<keyword evidence="11 12" id="KW-0472">Membrane</keyword>
<dbReference type="GO" id="GO:0008237">
    <property type="term" value="F:metallopeptidase activity"/>
    <property type="evidence" value="ECO:0007669"/>
    <property type="project" value="UniProtKB-KW"/>
</dbReference>
<dbReference type="GO" id="GO:0006508">
    <property type="term" value="P:proteolysis"/>
    <property type="evidence" value="ECO:0007669"/>
    <property type="project" value="UniProtKB-KW"/>
</dbReference>
<proteinExistence type="inferred from homology"/>
<evidence type="ECO:0000259" key="13">
    <source>
        <dbReference type="Pfam" id="PF02163"/>
    </source>
</evidence>
<keyword evidence="9 12" id="KW-1133">Transmembrane helix</keyword>
<comment type="similarity">
    <text evidence="3">Belongs to the peptidase M50B family.</text>
</comment>
<dbReference type="Proteomes" id="UP000281813">
    <property type="component" value="Unassembled WGS sequence"/>
</dbReference>
<dbReference type="PANTHER" id="PTHR39188:SF3">
    <property type="entry name" value="STAGE IV SPORULATION PROTEIN FB"/>
    <property type="match status" value="1"/>
</dbReference>
<keyword evidence="6" id="KW-0479">Metal-binding</keyword>
<evidence type="ECO:0000256" key="9">
    <source>
        <dbReference type="ARBA" id="ARBA00022989"/>
    </source>
</evidence>
<dbReference type="PANTHER" id="PTHR39188">
    <property type="entry name" value="MEMBRANE-ASSOCIATED ZINC METALLOPROTEASE M50B"/>
    <property type="match status" value="1"/>
</dbReference>
<evidence type="ECO:0000256" key="8">
    <source>
        <dbReference type="ARBA" id="ARBA00022833"/>
    </source>
</evidence>
<dbReference type="EMBL" id="RBZO01000003">
    <property type="protein sequence ID" value="RKQ17936.1"/>
    <property type="molecule type" value="Genomic_DNA"/>
</dbReference>
<feature type="domain" description="Peptidase M50" evidence="13">
    <location>
        <begin position="111"/>
        <end position="169"/>
    </location>
</feature>
<keyword evidence="5 12" id="KW-0812">Transmembrane</keyword>
<feature type="transmembrane region" description="Helical" evidence="12">
    <location>
        <begin position="84"/>
        <end position="105"/>
    </location>
</feature>
<keyword evidence="10" id="KW-0482">Metalloprotease</keyword>
<accession>A0A494Z7D9</accession>
<dbReference type="GO" id="GO:0016020">
    <property type="term" value="C:membrane"/>
    <property type="evidence" value="ECO:0007669"/>
    <property type="project" value="UniProtKB-SubCell"/>
</dbReference>
<feature type="transmembrane region" description="Helical" evidence="12">
    <location>
        <begin position="12"/>
        <end position="42"/>
    </location>
</feature>
<feature type="transmembrane region" description="Helical" evidence="12">
    <location>
        <begin position="117"/>
        <end position="136"/>
    </location>
</feature>
<sequence length="286" mass="33822">MTRLLKYLPSIHIHPILIVFIFISYITGTFVELIVILLIVLIHEIGHYAMATYLKWRIRSIVLWVFGGVLDTDEHGNRPIREEILVTVAGPIQHVFIYVFLFLLSSIQLLPTSIVELALYYNTIILLFNLLPVWPLDGGKLLFLFVSRNLPYKKAYHFIILFSIVVSIILLIVQFFVLPFTLSAFLIMIFLLSENRKEWKQRYYVFIRFLLKRYEGSTTFQNVYPITVPYESTLMDVFSRFRREMKHPIYIENSKAPRTMIDENDCLHHFFHENQHNQTIGDVFSR</sequence>
<feature type="domain" description="Peptidase M50" evidence="13">
    <location>
        <begin position="33"/>
        <end position="105"/>
    </location>
</feature>